<dbReference type="HAMAP" id="MF_00037">
    <property type="entry name" value="MurB"/>
    <property type="match status" value="1"/>
</dbReference>
<evidence type="ECO:0000256" key="17">
    <source>
        <dbReference type="ARBA" id="ARBA00031026"/>
    </source>
</evidence>
<keyword evidence="14 19" id="KW-0560">Oxidoreductase</keyword>
<dbReference type="InterPro" id="IPR006094">
    <property type="entry name" value="Oxid_FAD_bind_N"/>
</dbReference>
<name>A0A6C2CMH2_9RHOO</name>
<evidence type="ECO:0000256" key="3">
    <source>
        <dbReference type="ARBA" id="ARBA00004496"/>
    </source>
</evidence>
<evidence type="ECO:0000256" key="13">
    <source>
        <dbReference type="ARBA" id="ARBA00022984"/>
    </source>
</evidence>
<keyword evidence="7 19" id="KW-0963">Cytoplasm</keyword>
<evidence type="ECO:0000256" key="18">
    <source>
        <dbReference type="ARBA" id="ARBA00048914"/>
    </source>
</evidence>
<dbReference type="InterPro" id="IPR036635">
    <property type="entry name" value="MurB_C_sf"/>
</dbReference>
<feature type="active site" evidence="19">
    <location>
        <position position="342"/>
    </location>
</feature>
<evidence type="ECO:0000256" key="16">
    <source>
        <dbReference type="ARBA" id="ARBA00023316"/>
    </source>
</evidence>
<dbReference type="GO" id="GO:0071555">
    <property type="term" value="P:cell wall organization"/>
    <property type="evidence" value="ECO:0007669"/>
    <property type="project" value="UniProtKB-KW"/>
</dbReference>
<comment type="subcellular location">
    <subcellularLocation>
        <location evidence="3 19">Cytoplasm</location>
    </subcellularLocation>
</comment>
<evidence type="ECO:0000256" key="19">
    <source>
        <dbReference type="HAMAP-Rule" id="MF_00037"/>
    </source>
</evidence>
<dbReference type="Proteomes" id="UP000389128">
    <property type="component" value="Unassembled WGS sequence"/>
</dbReference>
<dbReference type="PANTHER" id="PTHR21071:SF4">
    <property type="entry name" value="UDP-N-ACETYLENOLPYRUVOYLGLUCOSAMINE REDUCTASE"/>
    <property type="match status" value="1"/>
</dbReference>
<evidence type="ECO:0000256" key="1">
    <source>
        <dbReference type="ARBA" id="ARBA00001974"/>
    </source>
</evidence>
<keyword evidence="13 19" id="KW-0573">Peptidoglycan synthesis</keyword>
<dbReference type="GO" id="GO:0071949">
    <property type="term" value="F:FAD binding"/>
    <property type="evidence" value="ECO:0007669"/>
    <property type="project" value="InterPro"/>
</dbReference>
<dbReference type="EC" id="1.3.1.98" evidence="5 19"/>
<keyword evidence="10 19" id="KW-0274">FAD</keyword>
<feature type="active site" evidence="19">
    <location>
        <position position="172"/>
    </location>
</feature>
<dbReference type="InterPro" id="IPR003170">
    <property type="entry name" value="MurB"/>
</dbReference>
<keyword evidence="12 19" id="KW-0133">Cell shape</keyword>
<dbReference type="Gene3D" id="3.30.465.10">
    <property type="match status" value="1"/>
</dbReference>
<comment type="similarity">
    <text evidence="19">Belongs to the MurB family.</text>
</comment>
<feature type="domain" description="FAD-binding PCMH-type" evidence="20">
    <location>
        <begin position="24"/>
        <end position="196"/>
    </location>
</feature>
<protein>
    <recommendedName>
        <fullName evidence="6 19">UDP-N-acetylenolpyruvoylglucosamine reductase</fullName>
        <ecNumber evidence="5 19">1.3.1.98</ecNumber>
    </recommendedName>
    <alternativeName>
        <fullName evidence="17 19">UDP-N-acetylmuramate dehydrogenase</fullName>
    </alternativeName>
</protein>
<keyword evidence="9 19" id="KW-0285">Flavoprotein</keyword>
<evidence type="ECO:0000256" key="14">
    <source>
        <dbReference type="ARBA" id="ARBA00023002"/>
    </source>
</evidence>
<dbReference type="GO" id="GO:0005829">
    <property type="term" value="C:cytosol"/>
    <property type="evidence" value="ECO:0007669"/>
    <property type="project" value="TreeGrafter"/>
</dbReference>
<comment type="pathway">
    <text evidence="4 19">Cell wall biogenesis; peptidoglycan biosynthesis.</text>
</comment>
<dbReference type="SUPFAM" id="SSF56176">
    <property type="entry name" value="FAD-binding/transporter-associated domain-like"/>
    <property type="match status" value="1"/>
</dbReference>
<sequence length="349" mass="37626">MSHATTSADLLRQNVALDSFNTLRLPARAAWFAAVDSVDGLRAILDDPRIQGLPRLVIGGGSNLVLAGDFPGLVLHVAFHGRTRVQEDAEAFYIRAGGGENWHDFVRWTLEMGWPGLENLSLIPGTVGAAPVQNIGAYGLEMAEYFYSLRAYDLETGKTVGFDKRDCAFGYRDSFFKQAGKGRYLIAAVTFRLPKKWKPVTGYVDVSRELEAQGIAAPTPLQLSDAVIAVRRRKLPDPAEIGNAGSFFKNPVVSAEDHARLAAAHPGLPSYPQADGRMKLAAGWLIEQAGWKGRRLGPVGCYEKQALVLVNHGGATGADVLAASVAVRLDVRARFGVDLEAEPVFVGSA</sequence>
<dbReference type="GO" id="GO:0009252">
    <property type="term" value="P:peptidoglycan biosynthetic process"/>
    <property type="evidence" value="ECO:0007669"/>
    <property type="project" value="UniProtKB-UniRule"/>
</dbReference>
<evidence type="ECO:0000256" key="6">
    <source>
        <dbReference type="ARBA" id="ARBA00015188"/>
    </source>
</evidence>
<keyword evidence="16 19" id="KW-0961">Cell wall biogenesis/degradation</keyword>
<comment type="cofactor">
    <cofactor evidence="1 19">
        <name>FAD</name>
        <dbReference type="ChEBI" id="CHEBI:57692"/>
    </cofactor>
</comment>
<dbReference type="UniPathway" id="UPA00219"/>
<comment type="catalytic activity">
    <reaction evidence="18 19">
        <text>UDP-N-acetyl-alpha-D-muramate + NADP(+) = UDP-N-acetyl-3-O-(1-carboxyvinyl)-alpha-D-glucosamine + NADPH + H(+)</text>
        <dbReference type="Rhea" id="RHEA:12248"/>
        <dbReference type="ChEBI" id="CHEBI:15378"/>
        <dbReference type="ChEBI" id="CHEBI:57783"/>
        <dbReference type="ChEBI" id="CHEBI:58349"/>
        <dbReference type="ChEBI" id="CHEBI:68483"/>
        <dbReference type="ChEBI" id="CHEBI:70757"/>
        <dbReference type="EC" id="1.3.1.98"/>
    </reaction>
</comment>
<reference evidence="21 22" key="1">
    <citation type="submission" date="2019-01" db="EMBL/GenBank/DDBJ databases">
        <title>Zoogloea oleivorans genome sequencing and assembly.</title>
        <authorList>
            <person name="Tancsics A."/>
            <person name="Farkas M."/>
            <person name="Kriszt B."/>
            <person name="Maroti G."/>
            <person name="Horvath B."/>
        </authorList>
    </citation>
    <scope>NUCLEOTIDE SEQUENCE [LARGE SCALE GENOMIC DNA]</scope>
    <source>
        <strain evidence="21 22">Buc</strain>
    </source>
</reference>
<dbReference type="PANTHER" id="PTHR21071">
    <property type="entry name" value="UDP-N-ACETYLENOLPYRUVOYLGLUCOSAMINE REDUCTASE"/>
    <property type="match status" value="1"/>
</dbReference>
<evidence type="ECO:0000256" key="9">
    <source>
        <dbReference type="ARBA" id="ARBA00022630"/>
    </source>
</evidence>
<gene>
    <name evidence="19" type="primary">murB</name>
    <name evidence="21" type="ORF">ETQ85_14680</name>
</gene>
<dbReference type="GO" id="GO:0051301">
    <property type="term" value="P:cell division"/>
    <property type="evidence" value="ECO:0007669"/>
    <property type="project" value="UniProtKB-KW"/>
</dbReference>
<keyword evidence="8 19" id="KW-0132">Cell division</keyword>
<accession>A0A6C2CMH2</accession>
<dbReference type="Gene3D" id="3.90.78.10">
    <property type="entry name" value="UDP-N-acetylenolpyruvoylglucosamine reductase, C-terminal domain"/>
    <property type="match status" value="1"/>
</dbReference>
<evidence type="ECO:0000259" key="20">
    <source>
        <dbReference type="PROSITE" id="PS51387"/>
    </source>
</evidence>
<evidence type="ECO:0000256" key="8">
    <source>
        <dbReference type="ARBA" id="ARBA00022618"/>
    </source>
</evidence>
<comment type="function">
    <text evidence="2 19">Cell wall formation.</text>
</comment>
<dbReference type="InterPro" id="IPR016167">
    <property type="entry name" value="FAD-bd_PCMH_sub1"/>
</dbReference>
<dbReference type="InterPro" id="IPR016169">
    <property type="entry name" value="FAD-bd_PCMH_sub2"/>
</dbReference>
<evidence type="ECO:0000256" key="2">
    <source>
        <dbReference type="ARBA" id="ARBA00003921"/>
    </source>
</evidence>
<dbReference type="GO" id="GO:0008762">
    <property type="term" value="F:UDP-N-acetylmuramate dehydrogenase activity"/>
    <property type="evidence" value="ECO:0007669"/>
    <property type="project" value="UniProtKB-UniRule"/>
</dbReference>
<dbReference type="GO" id="GO:0008360">
    <property type="term" value="P:regulation of cell shape"/>
    <property type="evidence" value="ECO:0007669"/>
    <property type="project" value="UniProtKB-KW"/>
</dbReference>
<evidence type="ECO:0000256" key="5">
    <source>
        <dbReference type="ARBA" id="ARBA00012518"/>
    </source>
</evidence>
<dbReference type="Gene3D" id="3.30.43.10">
    <property type="entry name" value="Uridine Diphospho-n-acetylenolpyruvylglucosamine Reductase, domain 2"/>
    <property type="match status" value="1"/>
</dbReference>
<comment type="caution">
    <text evidence="21">The sequence shown here is derived from an EMBL/GenBank/DDBJ whole genome shotgun (WGS) entry which is preliminary data.</text>
</comment>
<dbReference type="NCBIfam" id="NF010478">
    <property type="entry name" value="PRK13903.1"/>
    <property type="match status" value="1"/>
</dbReference>
<dbReference type="InterPro" id="IPR036318">
    <property type="entry name" value="FAD-bd_PCMH-like_sf"/>
</dbReference>
<dbReference type="Pfam" id="PF02873">
    <property type="entry name" value="MurB_C"/>
    <property type="match status" value="1"/>
</dbReference>
<dbReference type="EMBL" id="SDKK01000013">
    <property type="protein sequence ID" value="TYC55258.1"/>
    <property type="molecule type" value="Genomic_DNA"/>
</dbReference>
<dbReference type="OrthoDB" id="9804753at2"/>
<keyword evidence="11 19" id="KW-0521">NADP</keyword>
<dbReference type="AlphaFoldDB" id="A0A6C2CMH2"/>
<evidence type="ECO:0000313" key="22">
    <source>
        <dbReference type="Proteomes" id="UP000389128"/>
    </source>
</evidence>
<evidence type="ECO:0000256" key="15">
    <source>
        <dbReference type="ARBA" id="ARBA00023306"/>
    </source>
</evidence>
<dbReference type="PROSITE" id="PS51387">
    <property type="entry name" value="FAD_PCMH"/>
    <property type="match status" value="1"/>
</dbReference>
<dbReference type="InterPro" id="IPR011601">
    <property type="entry name" value="MurB_C"/>
</dbReference>
<dbReference type="NCBIfam" id="TIGR00179">
    <property type="entry name" value="murB"/>
    <property type="match status" value="1"/>
</dbReference>
<feature type="active site" description="Proton donor" evidence="19">
    <location>
        <position position="246"/>
    </location>
</feature>
<evidence type="ECO:0000256" key="4">
    <source>
        <dbReference type="ARBA" id="ARBA00004752"/>
    </source>
</evidence>
<dbReference type="Pfam" id="PF01565">
    <property type="entry name" value="FAD_binding_4"/>
    <property type="match status" value="1"/>
</dbReference>
<evidence type="ECO:0000256" key="11">
    <source>
        <dbReference type="ARBA" id="ARBA00022857"/>
    </source>
</evidence>
<evidence type="ECO:0000256" key="7">
    <source>
        <dbReference type="ARBA" id="ARBA00022490"/>
    </source>
</evidence>
<dbReference type="InterPro" id="IPR016166">
    <property type="entry name" value="FAD-bd_PCMH"/>
</dbReference>
<keyword evidence="22" id="KW-1185">Reference proteome</keyword>
<dbReference type="SUPFAM" id="SSF56194">
    <property type="entry name" value="Uridine diphospho-N-Acetylenolpyruvylglucosamine reductase, MurB, C-terminal domain"/>
    <property type="match status" value="1"/>
</dbReference>
<evidence type="ECO:0000256" key="12">
    <source>
        <dbReference type="ARBA" id="ARBA00022960"/>
    </source>
</evidence>
<evidence type="ECO:0000313" key="21">
    <source>
        <dbReference type="EMBL" id="TYC55258.1"/>
    </source>
</evidence>
<organism evidence="21 22">
    <name type="scientific">Zoogloea oleivorans</name>
    <dbReference type="NCBI Taxonomy" id="1552750"/>
    <lineage>
        <taxon>Bacteria</taxon>
        <taxon>Pseudomonadati</taxon>
        <taxon>Pseudomonadota</taxon>
        <taxon>Betaproteobacteria</taxon>
        <taxon>Rhodocyclales</taxon>
        <taxon>Zoogloeaceae</taxon>
        <taxon>Zoogloea</taxon>
    </lineage>
</organism>
<evidence type="ECO:0000256" key="10">
    <source>
        <dbReference type="ARBA" id="ARBA00022827"/>
    </source>
</evidence>
<keyword evidence="15 19" id="KW-0131">Cell cycle</keyword>
<dbReference type="NCBIfam" id="NF000755">
    <property type="entry name" value="PRK00046.1"/>
    <property type="match status" value="1"/>
</dbReference>
<dbReference type="RefSeq" id="WP_148579825.1">
    <property type="nucleotide sequence ID" value="NZ_SDKK01000013.1"/>
</dbReference>
<proteinExistence type="inferred from homology"/>